<accession>M0M1Q2</accession>
<evidence type="ECO:0000256" key="3">
    <source>
        <dbReference type="SAM" id="MobiDB-lite"/>
    </source>
</evidence>
<evidence type="ECO:0000313" key="5">
    <source>
        <dbReference type="EMBL" id="EMA39762.1"/>
    </source>
</evidence>
<dbReference type="Gene3D" id="3.40.50.1820">
    <property type="entry name" value="alpha/beta hydrolase"/>
    <property type="match status" value="1"/>
</dbReference>
<proteinExistence type="predicted"/>
<evidence type="ECO:0000256" key="2">
    <source>
        <dbReference type="ARBA" id="ARBA00022825"/>
    </source>
</evidence>
<evidence type="ECO:0000259" key="4">
    <source>
        <dbReference type="Pfam" id="PF00326"/>
    </source>
</evidence>
<dbReference type="eggNOG" id="arCOG01646">
    <property type="taxonomic scope" value="Archaea"/>
</dbReference>
<dbReference type="GO" id="GO:0004252">
    <property type="term" value="F:serine-type endopeptidase activity"/>
    <property type="evidence" value="ECO:0007669"/>
    <property type="project" value="TreeGrafter"/>
</dbReference>
<dbReference type="InterPro" id="IPR001375">
    <property type="entry name" value="Peptidase_S9_cat"/>
</dbReference>
<dbReference type="eggNOG" id="arCOG03383">
    <property type="taxonomic scope" value="Archaea"/>
</dbReference>
<evidence type="ECO:0000313" key="6">
    <source>
        <dbReference type="Proteomes" id="UP000011566"/>
    </source>
</evidence>
<dbReference type="Pfam" id="PF00326">
    <property type="entry name" value="Peptidase_S9"/>
    <property type="match status" value="1"/>
</dbReference>
<dbReference type="Gene3D" id="2.120.10.30">
    <property type="entry name" value="TolB, C-terminal domain"/>
    <property type="match status" value="2"/>
</dbReference>
<name>M0M1Q2_9EURY</name>
<protein>
    <submittedName>
        <fullName evidence="5">Dipeptidyl aminopeptidase/acylaminoacyl peptidase</fullName>
    </submittedName>
</protein>
<dbReference type="GO" id="GO:0004177">
    <property type="term" value="F:aminopeptidase activity"/>
    <property type="evidence" value="ECO:0007669"/>
    <property type="project" value="UniProtKB-KW"/>
</dbReference>
<dbReference type="InterPro" id="IPR011659">
    <property type="entry name" value="WD40"/>
</dbReference>
<dbReference type="PANTHER" id="PTHR42776:SF27">
    <property type="entry name" value="DIPEPTIDYL PEPTIDASE FAMILY MEMBER 6"/>
    <property type="match status" value="1"/>
</dbReference>
<feature type="compositionally biased region" description="Acidic residues" evidence="3">
    <location>
        <begin position="96"/>
        <end position="108"/>
    </location>
</feature>
<comment type="caution">
    <text evidence="5">The sequence shown here is derived from an EMBL/GenBank/DDBJ whole genome shotgun (WGS) entry which is preliminary data.</text>
</comment>
<dbReference type="EMBL" id="AOMB01000015">
    <property type="protein sequence ID" value="EMA39762.1"/>
    <property type="molecule type" value="Genomic_DNA"/>
</dbReference>
<keyword evidence="2" id="KW-0720">Serine protease</keyword>
<dbReference type="Proteomes" id="UP000011566">
    <property type="component" value="Unassembled WGS sequence"/>
</dbReference>
<keyword evidence="5" id="KW-0031">Aminopeptidase</keyword>
<reference evidence="5 6" key="1">
    <citation type="journal article" date="2014" name="PLoS Genet.">
        <title>Phylogenetically driven sequencing of extremely halophilic archaea reveals strategies for static and dynamic osmo-response.</title>
        <authorList>
            <person name="Becker E.A."/>
            <person name="Seitzer P.M."/>
            <person name="Tritt A."/>
            <person name="Larsen D."/>
            <person name="Krusor M."/>
            <person name="Yao A.I."/>
            <person name="Wu D."/>
            <person name="Madern D."/>
            <person name="Eisen J.A."/>
            <person name="Darling A.E."/>
            <person name="Facciotti M.T."/>
        </authorList>
    </citation>
    <scope>NUCLEOTIDE SEQUENCE [LARGE SCALE GENOMIC DNA]</scope>
    <source>
        <strain evidence="5 6">100A6</strain>
    </source>
</reference>
<dbReference type="InterPro" id="IPR011042">
    <property type="entry name" value="6-blade_b-propeller_TolB-like"/>
</dbReference>
<dbReference type="GO" id="GO:0006508">
    <property type="term" value="P:proteolysis"/>
    <property type="evidence" value="ECO:0007669"/>
    <property type="project" value="InterPro"/>
</dbReference>
<feature type="domain" description="Peptidase S9 prolyl oligopeptidase catalytic" evidence="4">
    <location>
        <begin position="472"/>
        <end position="675"/>
    </location>
</feature>
<dbReference type="RefSeq" id="WP_007691814.1">
    <property type="nucleotide sequence ID" value="NZ_AJRK01000042.1"/>
</dbReference>
<dbReference type="SUPFAM" id="SSF53474">
    <property type="entry name" value="alpha/beta-Hydrolases"/>
    <property type="match status" value="1"/>
</dbReference>
<dbReference type="InterPro" id="IPR029058">
    <property type="entry name" value="AB_hydrolase_fold"/>
</dbReference>
<dbReference type="PANTHER" id="PTHR42776">
    <property type="entry name" value="SERINE PEPTIDASE S9 FAMILY MEMBER"/>
    <property type="match status" value="1"/>
</dbReference>
<dbReference type="AlphaFoldDB" id="M0M1Q2"/>
<feature type="region of interest" description="Disordered" evidence="3">
    <location>
        <begin position="91"/>
        <end position="113"/>
    </location>
</feature>
<dbReference type="PATRIC" id="fig|1132509.6.peg.1347"/>
<organism evidence="5 6">
    <name type="scientific">Halococcus hamelinensis 100A6</name>
    <dbReference type="NCBI Taxonomy" id="1132509"/>
    <lineage>
        <taxon>Archaea</taxon>
        <taxon>Methanobacteriati</taxon>
        <taxon>Methanobacteriota</taxon>
        <taxon>Stenosarchaea group</taxon>
        <taxon>Halobacteria</taxon>
        <taxon>Halobacteriales</taxon>
        <taxon>Halococcaceae</taxon>
        <taxon>Halococcus</taxon>
    </lineage>
</organism>
<evidence type="ECO:0000256" key="1">
    <source>
        <dbReference type="ARBA" id="ARBA00022801"/>
    </source>
</evidence>
<keyword evidence="1" id="KW-0378">Hydrolase</keyword>
<sequence length="686" mass="74796">MTDPIPLDSVYDVTTITAVALSPDGDHAAFVARESSRTDDERHTSVFVVPTDGSRPPHRLTRASDAGSPQWSPDGTKLGVLAVREHDVGLAVTSGDTDEDGTEPSENGDEPKSQVWVFDLELGGDARQVTDRDEGVREFDWGPDGERVVVSARDPTDEEREYLDARREGDGPIETERLQHKADGAGWLDSVTSYLFVVDVETRESTRLDEAYGGGAYEPMSGLQPAWSPAGDRIAFLSNRTERPDDNAVMDLYTVAPDGTDLSRLTESDLVVGGAEWHPDGDRLAFVGSDPENSAVPGQVYVWDGDGYESLTPDLDRRPTRQAPLRWDDGTVLTAIADEADVRFVRAHPDGAPPERVFPDPVEHRTLQTFDLAAGTLVALVSHPSAGVDLHTASLADLESAGGDAFEALTAVNEELLDGGSFPDCERVRYESAGHEIDAVTYLPPGFDPDDPEPHPLVVSIHGGPVHYDVPEFDFEYAAWTSRGYVVVCPNYRGGASYGRAFAEELRGQWGTVEVEDIAAGIEALCERGWADPDRVFGRGVSYGGIAQGFLVTQTDLLTAAAPEHGIYDLRSVFGTDDTQVGLVNEFGLPWEAKETYDAASAIRDAGNIETPLLVMAGDQDWRCPPSQSEQLYVSARKRGVDAKLVVYPDEHHNVGDPDRALHRLEQLTEWYEKHDPALESTDDEE</sequence>
<dbReference type="SUPFAM" id="SSF82171">
    <property type="entry name" value="DPP6 N-terminal domain-like"/>
    <property type="match status" value="1"/>
</dbReference>
<feature type="region of interest" description="Disordered" evidence="3">
    <location>
        <begin position="33"/>
        <end position="73"/>
    </location>
</feature>
<dbReference type="Pfam" id="PF07676">
    <property type="entry name" value="PD40"/>
    <property type="match status" value="1"/>
</dbReference>
<gene>
    <name evidence="5" type="ORF">C447_05882</name>
</gene>
<keyword evidence="5" id="KW-0645">Protease</keyword>
<dbReference type="OrthoDB" id="25019at2157"/>
<keyword evidence="6" id="KW-1185">Reference proteome</keyword>
<feature type="compositionally biased region" description="Basic and acidic residues" evidence="3">
    <location>
        <begin position="34"/>
        <end position="44"/>
    </location>
</feature>